<dbReference type="EMBL" id="CP045725">
    <property type="protein sequence ID" value="QGF23016.1"/>
    <property type="molecule type" value="Genomic_DNA"/>
</dbReference>
<dbReference type="GO" id="GO:0030246">
    <property type="term" value="F:carbohydrate binding"/>
    <property type="evidence" value="ECO:0007669"/>
    <property type="project" value="InterPro"/>
</dbReference>
<proteinExistence type="predicted"/>
<evidence type="ECO:0000313" key="2">
    <source>
        <dbReference type="Proteomes" id="UP000386847"/>
    </source>
</evidence>
<accession>A0A5Q2FFF5</accession>
<dbReference type="SUPFAM" id="SSF74650">
    <property type="entry name" value="Galactose mutarotase-like"/>
    <property type="match status" value="1"/>
</dbReference>
<dbReference type="Pfam" id="PF01263">
    <property type="entry name" value="Aldose_epim"/>
    <property type="match status" value="1"/>
</dbReference>
<dbReference type="InterPro" id="IPR008183">
    <property type="entry name" value="Aldose_1/G6P_1-epimerase"/>
</dbReference>
<keyword evidence="2" id="KW-1185">Reference proteome</keyword>
<dbReference type="InterPro" id="IPR011013">
    <property type="entry name" value="Gal_mutarotase_sf_dom"/>
</dbReference>
<organism evidence="1 2">
    <name type="scientific">Raineyella fluvialis</name>
    <dbReference type="NCBI Taxonomy" id="2662261"/>
    <lineage>
        <taxon>Bacteria</taxon>
        <taxon>Bacillati</taxon>
        <taxon>Actinomycetota</taxon>
        <taxon>Actinomycetes</taxon>
        <taxon>Propionibacteriales</taxon>
        <taxon>Propionibacteriaceae</taxon>
        <taxon>Raineyella</taxon>
    </lineage>
</organism>
<reference evidence="1 2" key="1">
    <citation type="submission" date="2019-10" db="EMBL/GenBank/DDBJ databases">
        <title>Genomic analysis of Raineyella sp. CBA3103.</title>
        <authorList>
            <person name="Roh S.W."/>
        </authorList>
    </citation>
    <scope>NUCLEOTIDE SEQUENCE [LARGE SCALE GENOMIC DNA]</scope>
    <source>
        <strain evidence="1 2">CBA3103</strain>
    </source>
</reference>
<dbReference type="GO" id="GO:0005975">
    <property type="term" value="P:carbohydrate metabolic process"/>
    <property type="evidence" value="ECO:0007669"/>
    <property type="project" value="InterPro"/>
</dbReference>
<protein>
    <submittedName>
        <fullName evidence="1">Aldose epimerase</fullName>
    </submittedName>
</protein>
<dbReference type="Proteomes" id="UP000386847">
    <property type="component" value="Chromosome"/>
</dbReference>
<dbReference type="KEGG" id="rain:Rai3103_04315"/>
<dbReference type="CDD" id="cd09022">
    <property type="entry name" value="Aldose_epim_Ec_YihR"/>
    <property type="match status" value="1"/>
</dbReference>
<dbReference type="Gene3D" id="2.70.98.10">
    <property type="match status" value="1"/>
</dbReference>
<dbReference type="RefSeq" id="WP_153571543.1">
    <property type="nucleotide sequence ID" value="NZ_CP045725.1"/>
</dbReference>
<sequence length="311" mass="34412">MTPSSPTGRQYTIRLGEQEAVITERGAALRSYRVGERDVIVPFGADELPPAMHGSILLPWPNRLADGRYDFDGETYQLPINEPARRVANHGLVFPLFWRVLEQTDASVDFALTLVPEPGYPFRLEVRVRYALDEDGLTVRLATTNTSEKRAPYGVGFHPWLSPGEASVDDCRLKVDAGEWLRTNERLLPVATEPLPAEKDFSTAREISDTSLDDGFASASYQDGRSWVRLSAPDGRTAATWMEPPLGYWQVCTGDFPETGPYERTGVAAEPMSCPANAFVSGQDLAVIEPSATHTVVWGLRLEDDTRRAEA</sequence>
<evidence type="ECO:0000313" key="1">
    <source>
        <dbReference type="EMBL" id="QGF23016.1"/>
    </source>
</evidence>
<dbReference type="GO" id="GO:0016853">
    <property type="term" value="F:isomerase activity"/>
    <property type="evidence" value="ECO:0007669"/>
    <property type="project" value="InterPro"/>
</dbReference>
<name>A0A5Q2FFF5_9ACTN</name>
<dbReference type="AlphaFoldDB" id="A0A5Q2FFF5"/>
<dbReference type="InterPro" id="IPR014718">
    <property type="entry name" value="GH-type_carb-bd"/>
</dbReference>
<dbReference type="InterPro" id="IPR037480">
    <property type="entry name" value="YihR-like"/>
</dbReference>
<gene>
    <name evidence="1" type="ORF">Rai3103_04315</name>
</gene>